<sequence>MDRVNVARRMTREYETTRRGGEEKSERRRPRGRRRPPCADVCFVADDVREGLGLPIEPSLDYEEEKEDDNEDGDEQGKGQSKGKRSVPPVVHEEPFNAEALGAAAVPGGTRLSRQTSL</sequence>
<accession>A0ACB7FGR2</accession>
<name>A0ACB7FGR2_NIBAL</name>
<proteinExistence type="predicted"/>
<evidence type="ECO:0000313" key="2">
    <source>
        <dbReference type="Proteomes" id="UP000805704"/>
    </source>
</evidence>
<dbReference type="Proteomes" id="UP000805704">
    <property type="component" value="Chromosome 11"/>
</dbReference>
<keyword evidence="2" id="KW-1185">Reference proteome</keyword>
<organism evidence="1 2">
    <name type="scientific">Nibea albiflora</name>
    <name type="common">Yellow drum</name>
    <name type="synonym">Corvina albiflora</name>
    <dbReference type="NCBI Taxonomy" id="240163"/>
    <lineage>
        <taxon>Eukaryota</taxon>
        <taxon>Metazoa</taxon>
        <taxon>Chordata</taxon>
        <taxon>Craniata</taxon>
        <taxon>Vertebrata</taxon>
        <taxon>Euteleostomi</taxon>
        <taxon>Actinopterygii</taxon>
        <taxon>Neopterygii</taxon>
        <taxon>Teleostei</taxon>
        <taxon>Neoteleostei</taxon>
        <taxon>Acanthomorphata</taxon>
        <taxon>Eupercaria</taxon>
        <taxon>Sciaenidae</taxon>
        <taxon>Nibea</taxon>
    </lineage>
</organism>
<dbReference type="EMBL" id="CM024799">
    <property type="protein sequence ID" value="KAG8013437.1"/>
    <property type="molecule type" value="Genomic_DNA"/>
</dbReference>
<reference evidence="1" key="1">
    <citation type="submission" date="2020-04" db="EMBL/GenBank/DDBJ databases">
        <title>A chromosome-scale assembly and high-density genetic map of the yellow drum (Nibea albiflora) genome.</title>
        <authorList>
            <person name="Xu D."/>
            <person name="Zhang W."/>
            <person name="Chen R."/>
            <person name="Tan P."/>
            <person name="Wang L."/>
            <person name="Song H."/>
            <person name="Tian L."/>
            <person name="Zhu Q."/>
            <person name="Wang B."/>
        </authorList>
    </citation>
    <scope>NUCLEOTIDE SEQUENCE</scope>
    <source>
        <strain evidence="1">ZJHYS-2018</strain>
    </source>
</reference>
<comment type="caution">
    <text evidence="1">The sequence shown here is derived from an EMBL/GenBank/DDBJ whole genome shotgun (WGS) entry which is preliminary data.</text>
</comment>
<evidence type="ECO:0000313" key="1">
    <source>
        <dbReference type="EMBL" id="KAG8013437.1"/>
    </source>
</evidence>
<gene>
    <name evidence="1" type="ORF">GBF38_021795</name>
</gene>
<protein>
    <submittedName>
        <fullName evidence="1">Uncharacterized protein</fullName>
    </submittedName>
</protein>